<evidence type="ECO:0000256" key="1">
    <source>
        <dbReference type="SAM" id="MobiDB-lite"/>
    </source>
</evidence>
<keyword evidence="2" id="KW-0472">Membrane</keyword>
<keyword evidence="2" id="KW-0812">Transmembrane</keyword>
<sequence>MMDAGRSPRMTHDPVPQRLSDADRDTAVTALRQHYEAGRLSDDEFADRSSKALAARVASEVDALFTDLPDPHPLFGAAAPSPWATPGTWGQAPRPPFDPGNNTWPTTQPNWPGATPSPWGTSAGAPTPPPSYTPAPYAFTPPPAQQDPRREWVSVVRKAVWPALFLGAIITGHWTIWIAIGIIATIVLTQVGGRTRKPPPY</sequence>
<name>A0A4Q2EK18_9ACTN</name>
<keyword evidence="5" id="KW-1185">Reference proteome</keyword>
<comment type="caution">
    <text evidence="4">The sequence shown here is derived from an EMBL/GenBank/DDBJ whole genome shotgun (WGS) entry which is preliminary data.</text>
</comment>
<dbReference type="EMBL" id="PPCV01000002">
    <property type="protein sequence ID" value="RXW32824.1"/>
    <property type="molecule type" value="Genomic_DNA"/>
</dbReference>
<feature type="region of interest" description="Disordered" evidence="1">
    <location>
        <begin position="97"/>
        <end position="146"/>
    </location>
</feature>
<organism evidence="4 5">
    <name type="scientific">Propioniciclava flava</name>
    <dbReference type="NCBI Taxonomy" id="2072026"/>
    <lineage>
        <taxon>Bacteria</taxon>
        <taxon>Bacillati</taxon>
        <taxon>Actinomycetota</taxon>
        <taxon>Actinomycetes</taxon>
        <taxon>Propionibacteriales</taxon>
        <taxon>Propionibacteriaceae</taxon>
        <taxon>Propioniciclava</taxon>
    </lineage>
</organism>
<dbReference type="AlphaFoldDB" id="A0A4Q2EK18"/>
<accession>A0A4Q2EK18</accession>
<dbReference type="OrthoDB" id="3534574at2"/>
<protein>
    <recommendedName>
        <fullName evidence="3">DUF1707 domain-containing protein</fullName>
    </recommendedName>
</protein>
<feature type="compositionally biased region" description="Pro residues" evidence="1">
    <location>
        <begin position="126"/>
        <end position="145"/>
    </location>
</feature>
<evidence type="ECO:0000259" key="3">
    <source>
        <dbReference type="Pfam" id="PF08044"/>
    </source>
</evidence>
<dbReference type="Pfam" id="PF08044">
    <property type="entry name" value="DUF1707"/>
    <property type="match status" value="1"/>
</dbReference>
<gene>
    <name evidence="4" type="ORF">C1706_02725</name>
</gene>
<feature type="domain" description="DUF1707" evidence="3">
    <location>
        <begin position="18"/>
        <end position="69"/>
    </location>
</feature>
<evidence type="ECO:0000313" key="4">
    <source>
        <dbReference type="EMBL" id="RXW32824.1"/>
    </source>
</evidence>
<feature type="transmembrane region" description="Helical" evidence="2">
    <location>
        <begin position="159"/>
        <end position="188"/>
    </location>
</feature>
<keyword evidence="2" id="KW-1133">Transmembrane helix</keyword>
<feature type="region of interest" description="Disordered" evidence="1">
    <location>
        <begin position="1"/>
        <end position="25"/>
    </location>
</feature>
<evidence type="ECO:0000313" key="5">
    <source>
        <dbReference type="Proteomes" id="UP000290624"/>
    </source>
</evidence>
<evidence type="ECO:0000256" key="2">
    <source>
        <dbReference type="SAM" id="Phobius"/>
    </source>
</evidence>
<dbReference type="Proteomes" id="UP000290624">
    <property type="component" value="Unassembled WGS sequence"/>
</dbReference>
<dbReference type="InterPro" id="IPR012551">
    <property type="entry name" value="DUF1707_SHOCT-like"/>
</dbReference>
<reference evidence="4 5" key="1">
    <citation type="submission" date="2018-01" db="EMBL/GenBank/DDBJ databases">
        <title>Lactibacter flavus gen. nov., sp. nov., a novel bacterium of the family Propionibacteriaceae isolated from raw milk and dairy products.</title>
        <authorList>
            <person name="Wenning M."/>
            <person name="Breitenwieser F."/>
            <person name="Huptas C."/>
            <person name="von Neubeck M."/>
            <person name="Busse H.-J."/>
            <person name="Scherer S."/>
        </authorList>
    </citation>
    <scope>NUCLEOTIDE SEQUENCE [LARGE SCALE GENOMIC DNA]</scope>
    <source>
        <strain evidence="4 5">VG341</strain>
    </source>
</reference>
<proteinExistence type="predicted"/>
<feature type="compositionally biased region" description="Polar residues" evidence="1">
    <location>
        <begin position="100"/>
        <end position="110"/>
    </location>
</feature>